<organism evidence="2 3">
    <name type="scientific">Phytophthora aleatoria</name>
    <dbReference type="NCBI Taxonomy" id="2496075"/>
    <lineage>
        <taxon>Eukaryota</taxon>
        <taxon>Sar</taxon>
        <taxon>Stramenopiles</taxon>
        <taxon>Oomycota</taxon>
        <taxon>Peronosporomycetes</taxon>
        <taxon>Peronosporales</taxon>
        <taxon>Peronosporaceae</taxon>
        <taxon>Phytophthora</taxon>
    </lineage>
</organism>
<dbReference type="EMBL" id="JAENGY010000710">
    <property type="protein sequence ID" value="KAG6957785.1"/>
    <property type="molecule type" value="Genomic_DNA"/>
</dbReference>
<accession>A0A8J5J4L9</accession>
<protein>
    <submittedName>
        <fullName evidence="2">Uncharacterized protein</fullName>
    </submittedName>
</protein>
<dbReference type="AlphaFoldDB" id="A0A8J5J4L9"/>
<gene>
    <name evidence="2" type="ORF">JG688_00010830</name>
</gene>
<feature type="region of interest" description="Disordered" evidence="1">
    <location>
        <begin position="1"/>
        <end position="102"/>
    </location>
</feature>
<keyword evidence="3" id="KW-1185">Reference proteome</keyword>
<comment type="caution">
    <text evidence="2">The sequence shown here is derived from an EMBL/GenBank/DDBJ whole genome shotgun (WGS) entry which is preliminary data.</text>
</comment>
<dbReference type="Proteomes" id="UP000709295">
    <property type="component" value="Unassembled WGS sequence"/>
</dbReference>
<evidence type="ECO:0000256" key="1">
    <source>
        <dbReference type="SAM" id="MobiDB-lite"/>
    </source>
</evidence>
<reference evidence="2" key="1">
    <citation type="submission" date="2021-01" db="EMBL/GenBank/DDBJ databases">
        <title>Phytophthora aleatoria, a newly-described species from Pinus radiata is distinct from Phytophthora cactorum isolates based on comparative genomics.</title>
        <authorList>
            <person name="Mcdougal R."/>
            <person name="Panda P."/>
            <person name="Williams N."/>
            <person name="Studholme D.J."/>
        </authorList>
    </citation>
    <scope>NUCLEOTIDE SEQUENCE</scope>
    <source>
        <strain evidence="2">NZFS 4037</strain>
    </source>
</reference>
<evidence type="ECO:0000313" key="2">
    <source>
        <dbReference type="EMBL" id="KAG6957785.1"/>
    </source>
</evidence>
<sequence length="188" mass="20385">MDATDEAVLGIRKSQSTSADSVSVAAGMSNDPITLSEGSTRSPEPDRDDDAGLASGTDSSSEDRRSSRRKRLHSQVFGSDDEDDDEPSPPSSQALGLAVRGVPPLPGNVQCIGLLGGRFTTRTMELSLLLRRRSQSDAYAEPRQIRRATGSRRNTTKLKKHKKHCSKTPPVVRIGIRHRDPCQPLLPS</sequence>
<feature type="compositionally biased region" description="Polar residues" evidence="1">
    <location>
        <begin position="31"/>
        <end position="42"/>
    </location>
</feature>
<proteinExistence type="predicted"/>
<evidence type="ECO:0000313" key="3">
    <source>
        <dbReference type="Proteomes" id="UP000709295"/>
    </source>
</evidence>
<name>A0A8J5J4L9_9STRA</name>